<evidence type="ECO:0000259" key="5">
    <source>
        <dbReference type="SMART" id="SM00210"/>
    </source>
</evidence>
<protein>
    <submittedName>
        <fullName evidence="7">Collagen alpha-1(XI) chain-like</fullName>
    </submittedName>
</protein>
<feature type="region of interest" description="Disordered" evidence="4">
    <location>
        <begin position="1"/>
        <end position="93"/>
    </location>
</feature>
<dbReference type="InterPro" id="IPR048287">
    <property type="entry name" value="TSPN-like_N"/>
</dbReference>
<sequence>MPEEQPVISTVRGDGEAMAERRGLPGGTEQDFRGSRPRIGARVLCRLPRTYDPSDQPGSRSLPALRGVCERPRESPPESALRSPAPRMARPAEPRGLRSPLICLLALLLRGLPRARADGLVDVLQAFGVREGKNGVSITAGICTQRNGSEDSDLAFRLENQTHFNVPTRQLFPDGPFPEDFSVLTTLRALRGSQSFLFSVFDVRGVQQLGVEIGRSPVFLYEDQHGHPVPEEYPHFHRVNMADGKWHRIALSVEGANVSLSVDCGDPMTLPLERDAHPVVSVEGIALLGARRPDEDVFEGDLQQLLIVPDPSAASQYCQHYMPDCNRPLTYPLHAQYAEENVPRRKGKRGKGKGKGKGKKRGRGKKKRNKEAVETSSSLPPAPGQYEALTQAVPTKPAADFWEESSDPEHGALTPTTVTVSFNFSGNYEDLLGEEYVISEHTDLDGNGTYEAYDDRLDYRTRDYEDYYDRRDTSEEERFDPAERVEATAQVPQETNLKGQKGEPAVLDPGTRFVGPPGYPGPVGEPGPIGQAGPPGFPGDPGERGPPGLLGLPGADGIRGPPGMMIMLPFQFGGDSSKGPSVSFQEAQAQAILQQAKLAMKGPPGAMGLTGRPGPLGLPGNPGLKGDAGDAGPQGPPGIIGPVGFPGKTGKRGRSGADGARGLPGETGPKGDRGFDGLPGLPGEKGNKGEVGKPGPPGAPGENGAKGSDGIPGAGGQSGEAGLRGLPGSRGPPGPPGPPGASGIDGAPGPKGNLGIQGEPGPPGQQGNPGAQGLPGPQGPVGLPGNKGPHGKPGIPGLAGVDGPPGHPGREGPPGEKGAQGPSGAAGPVGYPGPRGVKGAFGVRGLKGSKGEKGEDGFPGFKGDMGPKGDRGDGGPLGTRGEDGTEGLKGQAGPVGEAGHPGPAGEKGKLGVPGLPGHPGRQGPKGSTGFPGPLGLIGEKGKRGLPGERGLPGPTGKPGPKVSPYDKYDFKEGSQWAAVGLGKLQSPPQIVGGML</sequence>
<proteinExistence type="predicted"/>
<accession>A0ABM1L891</accession>
<reference evidence="7" key="1">
    <citation type="submission" date="2025-08" db="UniProtKB">
        <authorList>
            <consortium name="RefSeq"/>
        </authorList>
    </citation>
    <scope>IDENTIFICATION</scope>
</reference>
<dbReference type="SUPFAM" id="SSF49899">
    <property type="entry name" value="Concanavalin A-like lectins/glucanases"/>
    <property type="match status" value="1"/>
</dbReference>
<dbReference type="PANTHER" id="PTHR37456:SF6">
    <property type="entry name" value="COLLAGEN ALPHA-1(XXIII) CHAIN-LIKE ISOFORM X2"/>
    <property type="match status" value="1"/>
</dbReference>
<gene>
    <name evidence="7" type="primary">LOC107123443</name>
</gene>
<dbReference type="Gene3D" id="2.60.120.200">
    <property type="match status" value="1"/>
</dbReference>
<dbReference type="InterPro" id="IPR008160">
    <property type="entry name" value="Collagen"/>
</dbReference>
<evidence type="ECO:0000313" key="6">
    <source>
        <dbReference type="Proteomes" id="UP000694871"/>
    </source>
</evidence>
<feature type="compositionally biased region" description="Low complexity" evidence="4">
    <location>
        <begin position="609"/>
        <end position="633"/>
    </location>
</feature>
<dbReference type="PANTHER" id="PTHR37456">
    <property type="entry name" value="SI:CH211-266K2.1"/>
    <property type="match status" value="1"/>
</dbReference>
<evidence type="ECO:0000256" key="2">
    <source>
        <dbReference type="ARBA" id="ARBA00022729"/>
    </source>
</evidence>
<evidence type="ECO:0000256" key="1">
    <source>
        <dbReference type="ARBA" id="ARBA00004613"/>
    </source>
</evidence>
<dbReference type="RefSeq" id="XP_015282178.1">
    <property type="nucleotide sequence ID" value="XM_015426692.1"/>
</dbReference>
<feature type="domain" description="Thrombospondin-like N-terminal" evidence="5">
    <location>
        <begin position="120"/>
        <end position="311"/>
    </location>
</feature>
<dbReference type="SMART" id="SM00210">
    <property type="entry name" value="TSPN"/>
    <property type="match status" value="1"/>
</dbReference>
<keyword evidence="6" id="KW-1185">Reference proteome</keyword>
<feature type="region of interest" description="Disordered" evidence="4">
    <location>
        <begin position="603"/>
        <end position="964"/>
    </location>
</feature>
<keyword evidence="2" id="KW-0732">Signal</keyword>
<keyword evidence="3" id="KW-0677">Repeat</keyword>
<dbReference type="GeneID" id="107123443"/>
<dbReference type="InterPro" id="IPR013320">
    <property type="entry name" value="ConA-like_dom_sf"/>
</dbReference>
<comment type="subcellular location">
    <subcellularLocation>
        <location evidence="1">Secreted</location>
    </subcellularLocation>
</comment>
<feature type="region of interest" description="Disordered" evidence="4">
    <location>
        <begin position="519"/>
        <end position="546"/>
    </location>
</feature>
<feature type="compositionally biased region" description="Pro residues" evidence="4">
    <location>
        <begin position="730"/>
        <end position="739"/>
    </location>
</feature>
<name>A0ABM1L891_GEKJA</name>
<feature type="region of interest" description="Disordered" evidence="4">
    <location>
        <begin position="337"/>
        <end position="385"/>
    </location>
</feature>
<dbReference type="Pfam" id="PF01391">
    <property type="entry name" value="Collagen"/>
    <property type="match status" value="3"/>
</dbReference>
<dbReference type="Proteomes" id="UP000694871">
    <property type="component" value="Unplaced"/>
</dbReference>
<evidence type="ECO:0000256" key="3">
    <source>
        <dbReference type="ARBA" id="ARBA00022737"/>
    </source>
</evidence>
<feature type="compositionally biased region" description="Basic residues" evidence="4">
    <location>
        <begin position="344"/>
        <end position="369"/>
    </location>
</feature>
<organism evidence="6 7">
    <name type="scientific">Gekko japonicus</name>
    <name type="common">Schlegel's Japanese gecko</name>
    <dbReference type="NCBI Taxonomy" id="146911"/>
    <lineage>
        <taxon>Eukaryota</taxon>
        <taxon>Metazoa</taxon>
        <taxon>Chordata</taxon>
        <taxon>Craniata</taxon>
        <taxon>Vertebrata</taxon>
        <taxon>Euteleostomi</taxon>
        <taxon>Lepidosauria</taxon>
        <taxon>Squamata</taxon>
        <taxon>Bifurcata</taxon>
        <taxon>Gekkota</taxon>
        <taxon>Gekkonidae</taxon>
        <taxon>Gekkoninae</taxon>
        <taxon>Gekko</taxon>
    </lineage>
</organism>
<dbReference type="InterPro" id="IPR050938">
    <property type="entry name" value="Collagen_Structural_Proteins"/>
</dbReference>
<feature type="compositionally biased region" description="Low complexity" evidence="4">
    <location>
        <begin position="741"/>
        <end position="784"/>
    </location>
</feature>
<evidence type="ECO:0000313" key="7">
    <source>
        <dbReference type="RefSeq" id="XP_015282178.1"/>
    </source>
</evidence>
<feature type="compositionally biased region" description="Basic and acidic residues" evidence="4">
    <location>
        <begin position="13"/>
        <end position="23"/>
    </location>
</feature>
<evidence type="ECO:0000256" key="4">
    <source>
        <dbReference type="SAM" id="MobiDB-lite"/>
    </source>
</evidence>
<feature type="compositionally biased region" description="Low complexity" evidence="4">
    <location>
        <begin position="80"/>
        <end position="89"/>
    </location>
</feature>
<feature type="compositionally biased region" description="Low complexity" evidence="4">
    <location>
        <begin position="948"/>
        <end position="960"/>
    </location>
</feature>
<feature type="compositionally biased region" description="Gly residues" evidence="4">
    <location>
        <begin position="710"/>
        <end position="719"/>
    </location>
</feature>